<keyword evidence="5" id="KW-0276">Fatty acid metabolism</keyword>
<organism evidence="10">
    <name type="scientific">bioreactor metagenome</name>
    <dbReference type="NCBI Taxonomy" id="1076179"/>
    <lineage>
        <taxon>unclassified sequences</taxon>
        <taxon>metagenomes</taxon>
        <taxon>ecological metagenomes</taxon>
    </lineage>
</organism>
<keyword evidence="7" id="KW-0275">Fatty acid biosynthesis</keyword>
<evidence type="ECO:0000256" key="3">
    <source>
        <dbReference type="ARBA" id="ARBA00022516"/>
    </source>
</evidence>
<name>A0A645BIZ0_9ZZZZ</name>
<dbReference type="PANTHER" id="PTHR43091">
    <property type="entry name" value="3-OXOACYL-[ACYL-CARRIER-PROTEIN] SYNTHASE"/>
    <property type="match status" value="1"/>
</dbReference>
<evidence type="ECO:0000256" key="1">
    <source>
        <dbReference type="ARBA" id="ARBA00005189"/>
    </source>
</evidence>
<evidence type="ECO:0000313" key="10">
    <source>
        <dbReference type="EMBL" id="MPM65327.1"/>
    </source>
</evidence>
<keyword evidence="6" id="KW-0443">Lipid metabolism</keyword>
<feature type="domain" description="Beta-ketoacyl-[acyl-carrier-protein] synthase III N-terminal" evidence="9">
    <location>
        <begin position="104"/>
        <end position="168"/>
    </location>
</feature>
<keyword evidence="4 10" id="KW-0808">Transferase</keyword>
<dbReference type="SUPFAM" id="SSF53901">
    <property type="entry name" value="Thiolase-like"/>
    <property type="match status" value="1"/>
</dbReference>
<dbReference type="NCBIfam" id="TIGR00747">
    <property type="entry name" value="fabH"/>
    <property type="match status" value="1"/>
</dbReference>
<dbReference type="InterPro" id="IPR016039">
    <property type="entry name" value="Thiolase-like"/>
</dbReference>
<keyword evidence="10" id="KW-0012">Acyltransferase</keyword>
<dbReference type="InterPro" id="IPR013747">
    <property type="entry name" value="ACP_syn_III_C"/>
</dbReference>
<dbReference type="InterPro" id="IPR004655">
    <property type="entry name" value="FabH"/>
</dbReference>
<dbReference type="Gene3D" id="3.40.47.10">
    <property type="match status" value="1"/>
</dbReference>
<dbReference type="AlphaFoldDB" id="A0A645BIZ0"/>
<reference evidence="10" key="1">
    <citation type="submission" date="2019-08" db="EMBL/GenBank/DDBJ databases">
        <authorList>
            <person name="Kucharzyk K."/>
            <person name="Murdoch R.W."/>
            <person name="Higgins S."/>
            <person name="Loffler F."/>
        </authorList>
    </citation>
    <scope>NUCLEOTIDE SEQUENCE</scope>
</reference>
<evidence type="ECO:0000256" key="7">
    <source>
        <dbReference type="ARBA" id="ARBA00023160"/>
    </source>
</evidence>
<dbReference type="GO" id="GO:0033818">
    <property type="term" value="F:beta-ketoacyl-acyl-carrier-protein synthase III activity"/>
    <property type="evidence" value="ECO:0007669"/>
    <property type="project" value="UniProtKB-EC"/>
</dbReference>
<evidence type="ECO:0000259" key="9">
    <source>
        <dbReference type="Pfam" id="PF08545"/>
    </source>
</evidence>
<keyword evidence="3" id="KW-0444">Lipid biosynthesis</keyword>
<comment type="caution">
    <text evidence="10">The sequence shown here is derived from an EMBL/GenBank/DDBJ whole genome shotgun (WGS) entry which is preliminary data.</text>
</comment>
<gene>
    <name evidence="10" type="primary">fabH_59</name>
    <name evidence="10" type="ORF">SDC9_112222</name>
</gene>
<dbReference type="NCBIfam" id="NF006829">
    <property type="entry name" value="PRK09352.1"/>
    <property type="match status" value="1"/>
</dbReference>
<protein>
    <submittedName>
        <fullName evidence="10">3-oxoacyl-[acyl-carrier-protein] synthase 3</fullName>
        <ecNumber evidence="10">2.3.1.180</ecNumber>
    </submittedName>
</protein>
<comment type="pathway">
    <text evidence="1">Lipid metabolism.</text>
</comment>
<comment type="similarity">
    <text evidence="2">Belongs to the thiolase-like superfamily. FabH family.</text>
</comment>
<proteinExistence type="inferred from homology"/>
<dbReference type="PANTHER" id="PTHR43091:SF1">
    <property type="entry name" value="BETA-KETOACYL-[ACYL-CARRIER-PROTEIN] SYNTHASE III, CHLOROPLASTIC"/>
    <property type="match status" value="1"/>
</dbReference>
<evidence type="ECO:0000256" key="4">
    <source>
        <dbReference type="ARBA" id="ARBA00022679"/>
    </source>
</evidence>
<dbReference type="CDD" id="cd00830">
    <property type="entry name" value="KAS_III"/>
    <property type="match status" value="1"/>
</dbReference>
<evidence type="ECO:0000259" key="8">
    <source>
        <dbReference type="Pfam" id="PF08541"/>
    </source>
</evidence>
<dbReference type="HAMAP" id="MF_01815">
    <property type="entry name" value="FabH"/>
    <property type="match status" value="1"/>
</dbReference>
<evidence type="ECO:0000256" key="5">
    <source>
        <dbReference type="ARBA" id="ARBA00022832"/>
    </source>
</evidence>
<dbReference type="GO" id="GO:0006633">
    <property type="term" value="P:fatty acid biosynthetic process"/>
    <property type="evidence" value="ECO:0007669"/>
    <property type="project" value="UniProtKB-KW"/>
</dbReference>
<dbReference type="EC" id="2.3.1.180" evidence="10"/>
<dbReference type="Pfam" id="PF08545">
    <property type="entry name" value="ACP_syn_III"/>
    <property type="match status" value="1"/>
</dbReference>
<dbReference type="GO" id="GO:0004315">
    <property type="term" value="F:3-oxoacyl-[acyl-carrier-protein] synthase activity"/>
    <property type="evidence" value="ECO:0007669"/>
    <property type="project" value="InterPro"/>
</dbReference>
<dbReference type="InterPro" id="IPR013751">
    <property type="entry name" value="ACP_syn_III_N"/>
</dbReference>
<dbReference type="EMBL" id="VSSQ01020458">
    <property type="protein sequence ID" value="MPM65327.1"/>
    <property type="molecule type" value="Genomic_DNA"/>
</dbReference>
<dbReference type="Pfam" id="PF08541">
    <property type="entry name" value="ACP_syn_III_C"/>
    <property type="match status" value="1"/>
</dbReference>
<feature type="domain" description="Beta-ketoacyl-[acyl-carrier-protein] synthase III C-terminal" evidence="8">
    <location>
        <begin position="228"/>
        <end position="316"/>
    </location>
</feature>
<accession>A0A645BIZ0</accession>
<evidence type="ECO:0000256" key="2">
    <source>
        <dbReference type="ARBA" id="ARBA00008642"/>
    </source>
</evidence>
<evidence type="ECO:0000256" key="6">
    <source>
        <dbReference type="ARBA" id="ARBA00023098"/>
    </source>
</evidence>
<sequence length="317" mass="33831">MGLKIISTGASAPEKSVTNDDLSKLLDTSDEWIVSRTGIKSRFISTGETLTDLAAGAAGIALSRAGMTVADMDYIICSTMGGDYQFPSLACCIAERMGAACPAFDVNAACSGFIYGLDVADGYLSLGKAKNILLICGEMMSKLVDWGDRSTCVLFADGAGACVLAQGDALKYLHLTATGNVKALNCPAGTGNNPFRENLAPGFTHMEGADVYKFAVLVAEEESKKALDTLHMTPDEIDYYLLHQANKRIIDTARTRMKQPEEKFPINIDRYGNTSAATLPILLDEMLEAGKIQKGTKLLFSAFGAGLTSGTCVMIWE</sequence>